<keyword evidence="5 6" id="KW-0472">Membrane</keyword>
<feature type="transmembrane region" description="Helical" evidence="6">
    <location>
        <begin position="232"/>
        <end position="257"/>
    </location>
</feature>
<dbReference type="AlphaFoldDB" id="A0A6J6SC88"/>
<dbReference type="CDD" id="cd06580">
    <property type="entry name" value="TM_PBP1_transp_TpRbsC_like"/>
    <property type="match status" value="1"/>
</dbReference>
<dbReference type="GO" id="GO:0005886">
    <property type="term" value="C:plasma membrane"/>
    <property type="evidence" value="ECO:0007669"/>
    <property type="project" value="UniProtKB-SubCell"/>
</dbReference>
<dbReference type="InterPro" id="IPR001851">
    <property type="entry name" value="ABC_transp_permease"/>
</dbReference>
<evidence type="ECO:0000256" key="2">
    <source>
        <dbReference type="ARBA" id="ARBA00022475"/>
    </source>
</evidence>
<feature type="transmembrane region" description="Helical" evidence="6">
    <location>
        <begin position="277"/>
        <end position="294"/>
    </location>
</feature>
<dbReference type="PANTHER" id="PTHR43370:SF1">
    <property type="entry name" value="GUANOSINE ABC TRANSPORTER PERMEASE PROTEIN NUPQ"/>
    <property type="match status" value="1"/>
</dbReference>
<reference evidence="7" key="1">
    <citation type="submission" date="2020-05" db="EMBL/GenBank/DDBJ databases">
        <authorList>
            <person name="Chiriac C."/>
            <person name="Salcher M."/>
            <person name="Ghai R."/>
            <person name="Kavagutti S V."/>
        </authorList>
    </citation>
    <scope>NUCLEOTIDE SEQUENCE</scope>
</reference>
<keyword evidence="2" id="KW-1003">Cell membrane</keyword>
<sequence length="312" mass="33466">MLAFLGSFGDILANGPLYQSTFRLAAILVFAAAGEWVAERAGTINISVEAMLLGGHFATAIAYTQTSNFAFSLFVGALAGIFVSSFQAYLSHYLNADQFGIGLTLNILLLGLVAFLEPNFDLSTKLAGEVKVPLLYDIPILGPAMFGQRWPMYLVYAVVPLSWWLLMRTKWGLEVRAVGEDPQAADVTGINVNARRRHAILYTGFIAGLGGGVYLLGQVGRFESGNIGGKGIIAIAAVIFGGWTLRGAVAGCILFGYVDALRLNLPNIVGHDFNAQLLAALPFVATIVVMLIFAKHTRQPASLARPFIRGLK</sequence>
<feature type="transmembrane region" description="Helical" evidence="6">
    <location>
        <begin position="44"/>
        <end position="63"/>
    </location>
</feature>
<accession>A0A6J6SC88</accession>
<feature type="transmembrane region" description="Helical" evidence="6">
    <location>
        <begin position="99"/>
        <end position="116"/>
    </location>
</feature>
<feature type="transmembrane region" description="Helical" evidence="6">
    <location>
        <begin position="150"/>
        <end position="166"/>
    </location>
</feature>
<protein>
    <submittedName>
        <fullName evidence="7">Unannotated protein</fullName>
    </submittedName>
</protein>
<name>A0A6J6SC88_9ZZZZ</name>
<evidence type="ECO:0000256" key="1">
    <source>
        <dbReference type="ARBA" id="ARBA00004651"/>
    </source>
</evidence>
<dbReference type="EMBL" id="CAEZYH010000121">
    <property type="protein sequence ID" value="CAB4732382.1"/>
    <property type="molecule type" value="Genomic_DNA"/>
</dbReference>
<comment type="subcellular location">
    <subcellularLocation>
        <location evidence="1">Cell membrane</location>
        <topology evidence="1">Multi-pass membrane protein</topology>
    </subcellularLocation>
</comment>
<evidence type="ECO:0000256" key="4">
    <source>
        <dbReference type="ARBA" id="ARBA00022989"/>
    </source>
</evidence>
<keyword evidence="4 6" id="KW-1133">Transmembrane helix</keyword>
<dbReference type="PANTHER" id="PTHR43370">
    <property type="entry name" value="SUGAR ABC TRANSPORTER INTEGRAL MEMBRANE PROTEIN-RELATED"/>
    <property type="match status" value="1"/>
</dbReference>
<dbReference type="EMBL" id="CAFAAL010000175">
    <property type="protein sequence ID" value="CAB4815683.1"/>
    <property type="molecule type" value="Genomic_DNA"/>
</dbReference>
<feature type="transmembrane region" description="Helical" evidence="6">
    <location>
        <begin position="199"/>
        <end position="220"/>
    </location>
</feature>
<feature type="transmembrane region" description="Helical" evidence="6">
    <location>
        <begin position="20"/>
        <end position="37"/>
    </location>
</feature>
<evidence type="ECO:0000313" key="8">
    <source>
        <dbReference type="EMBL" id="CAB4815683.1"/>
    </source>
</evidence>
<dbReference type="GO" id="GO:0022857">
    <property type="term" value="F:transmembrane transporter activity"/>
    <property type="evidence" value="ECO:0007669"/>
    <property type="project" value="InterPro"/>
</dbReference>
<organism evidence="7">
    <name type="scientific">freshwater metagenome</name>
    <dbReference type="NCBI Taxonomy" id="449393"/>
    <lineage>
        <taxon>unclassified sequences</taxon>
        <taxon>metagenomes</taxon>
        <taxon>ecological metagenomes</taxon>
    </lineage>
</organism>
<evidence type="ECO:0000256" key="3">
    <source>
        <dbReference type="ARBA" id="ARBA00022692"/>
    </source>
</evidence>
<evidence type="ECO:0000256" key="6">
    <source>
        <dbReference type="SAM" id="Phobius"/>
    </source>
</evidence>
<keyword evidence="3 6" id="KW-0812">Transmembrane</keyword>
<proteinExistence type="predicted"/>
<dbReference type="Pfam" id="PF02653">
    <property type="entry name" value="BPD_transp_2"/>
    <property type="match status" value="1"/>
</dbReference>
<feature type="transmembrane region" description="Helical" evidence="6">
    <location>
        <begin position="69"/>
        <end position="90"/>
    </location>
</feature>
<evidence type="ECO:0000256" key="5">
    <source>
        <dbReference type="ARBA" id="ARBA00023136"/>
    </source>
</evidence>
<gene>
    <name evidence="7" type="ORF">UFOPK2658_01771</name>
    <name evidence="8" type="ORF">UFOPK3004_01529</name>
</gene>
<evidence type="ECO:0000313" key="7">
    <source>
        <dbReference type="EMBL" id="CAB4732382.1"/>
    </source>
</evidence>